<dbReference type="AlphaFoldDB" id="A0AA87B8Q0"/>
<keyword evidence="2" id="KW-1185">Reference proteome</keyword>
<accession>A0AA87B8Q0</accession>
<protein>
    <submittedName>
        <fullName evidence="1">Uncharacterized protein</fullName>
    </submittedName>
</protein>
<organism evidence="1 2">
    <name type="scientific">Sphenostylis stenocarpa</name>
    <dbReference type="NCBI Taxonomy" id="92480"/>
    <lineage>
        <taxon>Eukaryota</taxon>
        <taxon>Viridiplantae</taxon>
        <taxon>Streptophyta</taxon>
        <taxon>Embryophyta</taxon>
        <taxon>Tracheophyta</taxon>
        <taxon>Spermatophyta</taxon>
        <taxon>Magnoliopsida</taxon>
        <taxon>eudicotyledons</taxon>
        <taxon>Gunneridae</taxon>
        <taxon>Pentapetalae</taxon>
        <taxon>rosids</taxon>
        <taxon>fabids</taxon>
        <taxon>Fabales</taxon>
        <taxon>Fabaceae</taxon>
        <taxon>Papilionoideae</taxon>
        <taxon>50 kb inversion clade</taxon>
        <taxon>NPAAA clade</taxon>
        <taxon>indigoferoid/millettioid clade</taxon>
        <taxon>Phaseoleae</taxon>
        <taxon>Sphenostylis</taxon>
    </lineage>
</organism>
<proteinExistence type="predicted"/>
<dbReference type="Proteomes" id="UP001189624">
    <property type="component" value="Chromosome 11"/>
</dbReference>
<reference evidence="1" key="1">
    <citation type="submission" date="2023-10" db="EMBL/GenBank/DDBJ databases">
        <authorList>
            <person name="Domelevo Entfellner J.-B."/>
        </authorList>
    </citation>
    <scope>NUCLEOTIDE SEQUENCE</scope>
</reference>
<gene>
    <name evidence="1" type="ORF">AYBTSS11_LOCUS30540</name>
</gene>
<sequence length="81" mass="9047">MAPHAKIGHRHPCRIRVEDDVRAHIDSIGWRFLLQSPPTHVYPQAVLEFLASISYADTPSMVSSLSPTKMVTYFMGGIVDP</sequence>
<name>A0AA87B8Q0_9FABA</name>
<evidence type="ECO:0000313" key="2">
    <source>
        <dbReference type="Proteomes" id="UP001189624"/>
    </source>
</evidence>
<evidence type="ECO:0000313" key="1">
    <source>
        <dbReference type="EMBL" id="CAJ1978347.1"/>
    </source>
</evidence>
<dbReference type="EMBL" id="OY731408">
    <property type="protein sequence ID" value="CAJ1978347.1"/>
    <property type="molecule type" value="Genomic_DNA"/>
</dbReference>
<dbReference type="Gramene" id="rna-AYBTSS11_LOCUS30540">
    <property type="protein sequence ID" value="CAJ1978347.1"/>
    <property type="gene ID" value="gene-AYBTSS11_LOCUS30540"/>
</dbReference>